<dbReference type="EMBL" id="PDOF01000002">
    <property type="protein sequence ID" value="PYZ96520.1"/>
    <property type="molecule type" value="Genomic_DNA"/>
</dbReference>
<dbReference type="UniPathway" id="UPA00067">
    <property type="reaction ID" value="UER00122"/>
</dbReference>
<evidence type="ECO:0000256" key="2">
    <source>
        <dbReference type="ARBA" id="ARBA00004978"/>
    </source>
</evidence>
<name>A0A2W0H8X7_9BACI</name>
<reference evidence="11 12" key="1">
    <citation type="submission" date="2017-10" db="EMBL/GenBank/DDBJ databases">
        <title>Bacillus sp. nov., a halophilic bacterium isolated from a Yangshapao Lake.</title>
        <authorList>
            <person name="Wang H."/>
        </authorList>
    </citation>
    <scope>NUCLEOTIDE SEQUENCE [LARGE SCALE GENOMIC DNA]</scope>
    <source>
        <strain evidence="11 12">YSP-3</strain>
    </source>
</reference>
<evidence type="ECO:0000313" key="12">
    <source>
        <dbReference type="Proteomes" id="UP000248066"/>
    </source>
</evidence>
<comment type="caution">
    <text evidence="11">The sequence shown here is derived from an EMBL/GenBank/DDBJ whole genome shotgun (WGS) entry which is preliminary data.</text>
</comment>
<evidence type="ECO:0000256" key="3">
    <source>
        <dbReference type="ARBA" id="ARBA00010712"/>
    </source>
</evidence>
<dbReference type="NCBIfam" id="TIGR02406">
    <property type="entry name" value="ectoine_EctA"/>
    <property type="match status" value="1"/>
</dbReference>
<evidence type="ECO:0000256" key="5">
    <source>
        <dbReference type="ARBA" id="ARBA00017935"/>
    </source>
</evidence>
<accession>A0A2W0H8X7</accession>
<dbReference type="Gene3D" id="3.40.630.30">
    <property type="match status" value="1"/>
</dbReference>
<dbReference type="OrthoDB" id="2436196at2"/>
<evidence type="ECO:0000256" key="6">
    <source>
        <dbReference type="ARBA" id="ARBA00022679"/>
    </source>
</evidence>
<proteinExistence type="inferred from homology"/>
<dbReference type="InterPro" id="IPR016181">
    <property type="entry name" value="Acyl_CoA_acyltransferase"/>
</dbReference>
<dbReference type="CDD" id="cd04301">
    <property type="entry name" value="NAT_SF"/>
    <property type="match status" value="1"/>
</dbReference>
<dbReference type="GO" id="GO:0019491">
    <property type="term" value="P:ectoine biosynthetic process"/>
    <property type="evidence" value="ECO:0007669"/>
    <property type="project" value="UniProtKB-UniPathway"/>
</dbReference>
<keyword evidence="12" id="KW-1185">Reference proteome</keyword>
<protein>
    <recommendedName>
        <fullName evidence="5 9">L-2,4-diaminobutyric acid acetyltransferase</fullName>
        <shortName evidence="9">DABA acetyltransferase</shortName>
        <ecNumber evidence="4 9">2.3.1.178</ecNumber>
    </recommendedName>
</protein>
<comment type="similarity">
    <text evidence="3 9">Belongs to the acetyltransferase family. EctA subfamily.</text>
</comment>
<evidence type="ECO:0000256" key="8">
    <source>
        <dbReference type="ARBA" id="ARBA00048924"/>
    </source>
</evidence>
<gene>
    <name evidence="9 11" type="primary">ectA</name>
    <name evidence="11" type="ORF">CR205_12450</name>
</gene>
<evidence type="ECO:0000313" key="11">
    <source>
        <dbReference type="EMBL" id="PYZ96520.1"/>
    </source>
</evidence>
<evidence type="ECO:0000256" key="1">
    <source>
        <dbReference type="ARBA" id="ARBA00003741"/>
    </source>
</evidence>
<evidence type="ECO:0000256" key="9">
    <source>
        <dbReference type="RuleBase" id="RU365045"/>
    </source>
</evidence>
<dbReference type="SUPFAM" id="SSF55729">
    <property type="entry name" value="Acyl-CoA N-acyltransferases (Nat)"/>
    <property type="match status" value="1"/>
</dbReference>
<evidence type="ECO:0000256" key="4">
    <source>
        <dbReference type="ARBA" id="ARBA00012355"/>
    </source>
</evidence>
<dbReference type="InterPro" id="IPR012772">
    <property type="entry name" value="Ectoine_EctA"/>
</dbReference>
<dbReference type="GO" id="GO:0033816">
    <property type="term" value="F:diaminobutyrate acetyltransferase activity"/>
    <property type="evidence" value="ECO:0007669"/>
    <property type="project" value="UniProtKB-EC"/>
</dbReference>
<comment type="function">
    <text evidence="1 9">Catalyzes the acetylation of L-2,4-diaminobutyrate (DABA) to gamma-N-acetyl-alpha,gamma-diaminobutyric acid (ADABA) with acetyl coenzyme A.</text>
</comment>
<evidence type="ECO:0000256" key="7">
    <source>
        <dbReference type="ARBA" id="ARBA00023315"/>
    </source>
</evidence>
<dbReference type="Proteomes" id="UP000248066">
    <property type="component" value="Unassembled WGS sequence"/>
</dbReference>
<comment type="catalytic activity">
    <reaction evidence="8 9">
        <text>L-2,4-diaminobutanoate + acetyl-CoA = (2S)-4-acetamido-2-aminobutanoate + CoA + H(+)</text>
        <dbReference type="Rhea" id="RHEA:16901"/>
        <dbReference type="ChEBI" id="CHEBI:15378"/>
        <dbReference type="ChEBI" id="CHEBI:57287"/>
        <dbReference type="ChEBI" id="CHEBI:57288"/>
        <dbReference type="ChEBI" id="CHEBI:58761"/>
        <dbReference type="ChEBI" id="CHEBI:58929"/>
        <dbReference type="EC" id="2.3.1.178"/>
    </reaction>
</comment>
<dbReference type="Pfam" id="PF00583">
    <property type="entry name" value="Acetyltransf_1"/>
    <property type="match status" value="1"/>
</dbReference>
<evidence type="ECO:0000259" key="10">
    <source>
        <dbReference type="PROSITE" id="PS51186"/>
    </source>
</evidence>
<dbReference type="InterPro" id="IPR000182">
    <property type="entry name" value="GNAT_dom"/>
</dbReference>
<organism evidence="11 12">
    <name type="scientific">Alteribacter lacisalsi</name>
    <dbReference type="NCBI Taxonomy" id="2045244"/>
    <lineage>
        <taxon>Bacteria</taxon>
        <taxon>Bacillati</taxon>
        <taxon>Bacillota</taxon>
        <taxon>Bacilli</taxon>
        <taxon>Bacillales</taxon>
        <taxon>Bacillaceae</taxon>
        <taxon>Alteribacter</taxon>
    </lineage>
</organism>
<dbReference type="RefSeq" id="WP_110520289.1">
    <property type="nucleotide sequence ID" value="NZ_PDOF01000002.1"/>
</dbReference>
<dbReference type="PROSITE" id="PS51186">
    <property type="entry name" value="GNAT"/>
    <property type="match status" value="1"/>
</dbReference>
<sequence length="172" mass="19202">MKGKLMPAIEKETLTLTKPGVDDGAAMWELVNNSSLDLNSPYKYLMMCKFFADTCVTAKVEDRLAGFVTAFIPPEADDTVFVWQVGVDSSFRGQGIASRMLSELMSRDVCRNVRYLEATVTPTNDASDSLFKGFARRHEVDCEIKTCFPSRLFPGNGHESELTYRIGPLNNK</sequence>
<keyword evidence="6 9" id="KW-0808">Transferase</keyword>
<dbReference type="AlphaFoldDB" id="A0A2W0H8X7"/>
<dbReference type="EC" id="2.3.1.178" evidence="4 9"/>
<keyword evidence="7 9" id="KW-0012">Acyltransferase</keyword>
<comment type="pathway">
    <text evidence="2 9">Amine and polyamine biosynthesis; ectoine biosynthesis; L-ectoine from L-aspartate 4-semialdehyde: step 2/3.</text>
</comment>
<feature type="domain" description="N-acetyltransferase" evidence="10">
    <location>
        <begin position="14"/>
        <end position="154"/>
    </location>
</feature>